<dbReference type="NCBIfam" id="TIGR00229">
    <property type="entry name" value="sensory_box"/>
    <property type="match status" value="1"/>
</dbReference>
<dbReference type="Gene3D" id="3.30.450.20">
    <property type="entry name" value="PAS domain"/>
    <property type="match status" value="2"/>
</dbReference>
<dbReference type="Proteomes" id="UP001601059">
    <property type="component" value="Unassembled WGS sequence"/>
</dbReference>
<evidence type="ECO:0000256" key="8">
    <source>
        <dbReference type="ARBA" id="ARBA00023012"/>
    </source>
</evidence>
<keyword evidence="13" id="KW-1185">Reference proteome</keyword>
<feature type="domain" description="PAS" evidence="10">
    <location>
        <begin position="1"/>
        <end position="52"/>
    </location>
</feature>
<dbReference type="InterPro" id="IPR000700">
    <property type="entry name" value="PAS-assoc_C"/>
</dbReference>
<evidence type="ECO:0000256" key="6">
    <source>
        <dbReference type="ARBA" id="ARBA00022777"/>
    </source>
</evidence>
<feature type="domain" description="PAC" evidence="11">
    <location>
        <begin position="187"/>
        <end position="238"/>
    </location>
</feature>
<feature type="domain" description="PAS" evidence="10">
    <location>
        <begin position="115"/>
        <end position="185"/>
    </location>
</feature>
<keyword evidence="4" id="KW-0808">Transferase</keyword>
<reference evidence="12 13" key="1">
    <citation type="submission" date="2024-08" db="EMBL/GenBank/DDBJ databases">
        <title>Two novel Cytobacillus novel species.</title>
        <authorList>
            <person name="Liu G."/>
        </authorList>
    </citation>
    <scope>NUCLEOTIDE SEQUENCE [LARGE SCALE GENOMIC DNA]</scope>
    <source>
        <strain evidence="12 13">FJAT-54145</strain>
    </source>
</reference>
<dbReference type="InterPro" id="IPR036890">
    <property type="entry name" value="HATPase_C_sf"/>
</dbReference>
<accession>A0ABW6KD07</accession>
<dbReference type="PANTHER" id="PTHR43065:SF34">
    <property type="entry name" value="SPORULATION KINASE A"/>
    <property type="match status" value="1"/>
</dbReference>
<evidence type="ECO:0000313" key="12">
    <source>
        <dbReference type="EMBL" id="MFE8700785.1"/>
    </source>
</evidence>
<dbReference type="SMART" id="SM00091">
    <property type="entry name" value="PAS"/>
    <property type="match status" value="2"/>
</dbReference>
<protein>
    <recommendedName>
        <fullName evidence="2">histidine kinase</fullName>
        <ecNumber evidence="2">2.7.13.3</ecNumber>
    </recommendedName>
</protein>
<dbReference type="PRINTS" id="PR00344">
    <property type="entry name" value="BCTRLSENSOR"/>
</dbReference>
<dbReference type="SUPFAM" id="SSF55874">
    <property type="entry name" value="ATPase domain of HSP90 chaperone/DNA topoisomerase II/histidine kinase"/>
    <property type="match status" value="1"/>
</dbReference>
<evidence type="ECO:0000256" key="3">
    <source>
        <dbReference type="ARBA" id="ARBA00022553"/>
    </source>
</evidence>
<evidence type="ECO:0000259" key="11">
    <source>
        <dbReference type="PROSITE" id="PS50113"/>
    </source>
</evidence>
<gene>
    <name evidence="12" type="ORF">ACFYKX_09175</name>
</gene>
<dbReference type="CDD" id="cd00082">
    <property type="entry name" value="HisKA"/>
    <property type="match status" value="1"/>
</dbReference>
<dbReference type="InterPro" id="IPR003594">
    <property type="entry name" value="HATPase_dom"/>
</dbReference>
<dbReference type="InterPro" id="IPR035965">
    <property type="entry name" value="PAS-like_dom_sf"/>
</dbReference>
<dbReference type="SUPFAM" id="SSF47384">
    <property type="entry name" value="Homodimeric domain of signal transducing histidine kinase"/>
    <property type="match status" value="1"/>
</dbReference>
<evidence type="ECO:0000256" key="5">
    <source>
        <dbReference type="ARBA" id="ARBA00022741"/>
    </source>
</evidence>
<dbReference type="Pfam" id="PF08448">
    <property type="entry name" value="PAS_4"/>
    <property type="match status" value="1"/>
</dbReference>
<dbReference type="InterPro" id="IPR013767">
    <property type="entry name" value="PAS_fold"/>
</dbReference>
<dbReference type="Gene3D" id="1.10.287.130">
    <property type="match status" value="1"/>
</dbReference>
<dbReference type="EMBL" id="JBIACK010000003">
    <property type="protein sequence ID" value="MFE8700785.1"/>
    <property type="molecule type" value="Genomic_DNA"/>
</dbReference>
<sequence length="458" mass="51475">MELNAAEILDRITDGFFSLDNEWNFTYVNKEATQLLFRDREDLINKNIWTEFPGAVDLLFYKMYHKAAKEQIAVSFEAYFPPLLAWFDVRAYPSQNGLSVFFKDITAKKQKVLENEQHYKSLFEQHPDAVFSFDLEGNYLSVNAGMEELLGYTSDEYMSLSYAPLVAEEFLEHTNEYFNRAANGITQNYETIAIHKEGHSVPVSVTNIPIIVDNEIVGVYGIAKDLTSQKQAEDILLRQEKLSVVGELSASIAHEIRNPLTSLKGFLQLLKGSFEVIPSYYDIMTDEISRIESITSELLLHAKPQAHNFHQENIQELTNHVVTLLSSQALINNTLITVNSTKIPPINCIGNQIKQVLINLLKNAIEAMPNGGDIKVDLAVTSNKEICIHIADEGYGIPKEFLNKIGLPFYTTKEKGTGLGMMTTTKIIESHGGRMNISSEVGKGTQINVYLPIEPILS</sequence>
<dbReference type="PROSITE" id="PS50109">
    <property type="entry name" value="HIS_KIN"/>
    <property type="match status" value="1"/>
</dbReference>
<dbReference type="InterPro" id="IPR036097">
    <property type="entry name" value="HisK_dim/P_sf"/>
</dbReference>
<dbReference type="InterPro" id="IPR013656">
    <property type="entry name" value="PAS_4"/>
</dbReference>
<evidence type="ECO:0000256" key="7">
    <source>
        <dbReference type="ARBA" id="ARBA00022840"/>
    </source>
</evidence>
<evidence type="ECO:0000256" key="2">
    <source>
        <dbReference type="ARBA" id="ARBA00012438"/>
    </source>
</evidence>
<comment type="catalytic activity">
    <reaction evidence="1">
        <text>ATP + protein L-histidine = ADP + protein N-phospho-L-histidine.</text>
        <dbReference type="EC" id="2.7.13.3"/>
    </reaction>
</comment>
<dbReference type="Pfam" id="PF00989">
    <property type="entry name" value="PAS"/>
    <property type="match status" value="1"/>
</dbReference>
<dbReference type="InterPro" id="IPR003661">
    <property type="entry name" value="HisK_dim/P_dom"/>
</dbReference>
<dbReference type="RefSeq" id="WP_389360296.1">
    <property type="nucleotide sequence ID" value="NZ_JBIACK010000003.1"/>
</dbReference>
<evidence type="ECO:0000259" key="10">
    <source>
        <dbReference type="PROSITE" id="PS50112"/>
    </source>
</evidence>
<evidence type="ECO:0000259" key="9">
    <source>
        <dbReference type="PROSITE" id="PS50109"/>
    </source>
</evidence>
<dbReference type="Gene3D" id="3.30.565.10">
    <property type="entry name" value="Histidine kinase-like ATPase, C-terminal domain"/>
    <property type="match status" value="1"/>
</dbReference>
<dbReference type="EC" id="2.7.13.3" evidence="2"/>
<feature type="domain" description="Histidine kinase" evidence="9">
    <location>
        <begin position="251"/>
        <end position="455"/>
    </location>
</feature>
<proteinExistence type="predicted"/>
<dbReference type="PANTHER" id="PTHR43065">
    <property type="entry name" value="SENSOR HISTIDINE KINASE"/>
    <property type="match status" value="1"/>
</dbReference>
<evidence type="ECO:0000256" key="4">
    <source>
        <dbReference type="ARBA" id="ARBA00022679"/>
    </source>
</evidence>
<evidence type="ECO:0000256" key="1">
    <source>
        <dbReference type="ARBA" id="ARBA00000085"/>
    </source>
</evidence>
<dbReference type="InterPro" id="IPR004358">
    <property type="entry name" value="Sig_transdc_His_kin-like_C"/>
</dbReference>
<keyword evidence="5" id="KW-0547">Nucleotide-binding</keyword>
<evidence type="ECO:0000313" key="13">
    <source>
        <dbReference type="Proteomes" id="UP001601059"/>
    </source>
</evidence>
<dbReference type="Pfam" id="PF00512">
    <property type="entry name" value="HisKA"/>
    <property type="match status" value="1"/>
</dbReference>
<keyword evidence="7" id="KW-0067">ATP-binding</keyword>
<dbReference type="CDD" id="cd00130">
    <property type="entry name" value="PAS"/>
    <property type="match status" value="2"/>
</dbReference>
<name>A0ABW6KD07_9BACI</name>
<keyword evidence="3" id="KW-0597">Phosphoprotein</keyword>
<dbReference type="PROSITE" id="PS50113">
    <property type="entry name" value="PAC"/>
    <property type="match status" value="1"/>
</dbReference>
<comment type="caution">
    <text evidence="12">The sequence shown here is derived from an EMBL/GenBank/DDBJ whole genome shotgun (WGS) entry which is preliminary data.</text>
</comment>
<dbReference type="PROSITE" id="PS50112">
    <property type="entry name" value="PAS"/>
    <property type="match status" value="2"/>
</dbReference>
<keyword evidence="8" id="KW-0902">Two-component regulatory system</keyword>
<dbReference type="SMART" id="SM00388">
    <property type="entry name" value="HisKA"/>
    <property type="match status" value="1"/>
</dbReference>
<dbReference type="Pfam" id="PF02518">
    <property type="entry name" value="HATPase_c"/>
    <property type="match status" value="1"/>
</dbReference>
<organism evidence="12 13">
    <name type="scientific">Cytobacillus spartinae</name>
    <dbReference type="NCBI Taxonomy" id="3299023"/>
    <lineage>
        <taxon>Bacteria</taxon>
        <taxon>Bacillati</taxon>
        <taxon>Bacillota</taxon>
        <taxon>Bacilli</taxon>
        <taxon>Bacillales</taxon>
        <taxon>Bacillaceae</taxon>
        <taxon>Cytobacillus</taxon>
    </lineage>
</organism>
<keyword evidence="6" id="KW-0418">Kinase</keyword>
<dbReference type="SMART" id="SM00387">
    <property type="entry name" value="HATPase_c"/>
    <property type="match status" value="1"/>
</dbReference>
<dbReference type="InterPro" id="IPR000014">
    <property type="entry name" value="PAS"/>
</dbReference>
<dbReference type="SUPFAM" id="SSF55785">
    <property type="entry name" value="PYP-like sensor domain (PAS domain)"/>
    <property type="match status" value="2"/>
</dbReference>
<dbReference type="InterPro" id="IPR005467">
    <property type="entry name" value="His_kinase_dom"/>
</dbReference>